<comment type="caution">
    <text evidence="1">The sequence shown here is derived from an EMBL/GenBank/DDBJ whole genome shotgun (WGS) entry which is preliminary data.</text>
</comment>
<proteinExistence type="predicted"/>
<reference evidence="1 2" key="1">
    <citation type="journal article" date="2013" name="ISME J.">
        <title>A metabolic model for members of the genus Tetrasphaera involved in enhanced biological phosphorus removal.</title>
        <authorList>
            <person name="Kristiansen R."/>
            <person name="Nguyen H.T.T."/>
            <person name="Saunders A.M."/>
            <person name="Nielsen J.L."/>
            <person name="Wimmer R."/>
            <person name="Le V.Q."/>
            <person name="McIlroy S.J."/>
            <person name="Petrovski S."/>
            <person name="Seviour R.J."/>
            <person name="Calteau A."/>
            <person name="Nielsen K.L."/>
            <person name="Nielsen P.H."/>
        </authorList>
    </citation>
    <scope>NUCLEOTIDE SEQUENCE [LARGE SCALE GENOMIC DNA]</scope>
    <source>
        <strain evidence="1 2">Lp2</strain>
    </source>
</reference>
<dbReference type="AlphaFoldDB" id="N0E3N3"/>
<dbReference type="HOGENOM" id="CLU_2425983_0_0_11"/>
<keyword evidence="2" id="KW-1185">Reference proteome</keyword>
<protein>
    <submittedName>
        <fullName evidence="1">Uncharacterized protein</fullName>
    </submittedName>
</protein>
<name>N0E3N3_9MICO</name>
<dbReference type="EMBL" id="CAIZ01000171">
    <property type="protein sequence ID" value="CCH71502.1"/>
    <property type="molecule type" value="Genomic_DNA"/>
</dbReference>
<sequence length="91" mass="10236">MRARIAAAQRDKRVSRLATKLAVTLARRDEALQRWDRRVGDVLVALTRGEHLTLDEAVAWSGITLTKREARRMRQLAESQSGEAPQSDPAE</sequence>
<accession>N0E3N3</accession>
<gene>
    <name evidence="1" type="ORF">BN10_970007</name>
</gene>
<evidence type="ECO:0000313" key="2">
    <source>
        <dbReference type="Proteomes" id="UP000013167"/>
    </source>
</evidence>
<evidence type="ECO:0000313" key="1">
    <source>
        <dbReference type="EMBL" id="CCH71502.1"/>
    </source>
</evidence>
<dbReference type="STRING" id="1193181.BN10_970007"/>
<organism evidence="1 2">
    <name type="scientific">Phycicoccus elongatus Lp2</name>
    <dbReference type="NCBI Taxonomy" id="1193181"/>
    <lineage>
        <taxon>Bacteria</taxon>
        <taxon>Bacillati</taxon>
        <taxon>Actinomycetota</taxon>
        <taxon>Actinomycetes</taxon>
        <taxon>Micrococcales</taxon>
        <taxon>Intrasporangiaceae</taxon>
        <taxon>Phycicoccus</taxon>
    </lineage>
</organism>
<dbReference type="Proteomes" id="UP000013167">
    <property type="component" value="Unassembled WGS sequence"/>
</dbReference>